<dbReference type="OrthoDB" id="1290869at2759"/>
<evidence type="ECO:0000313" key="2">
    <source>
        <dbReference type="EMBL" id="OAG28855.1"/>
    </source>
</evidence>
<dbReference type="InterPro" id="IPR004147">
    <property type="entry name" value="ABC1_dom"/>
</dbReference>
<protein>
    <recommendedName>
        <fullName evidence="1">Protein kinase domain-containing protein</fullName>
    </recommendedName>
</protein>
<evidence type="ECO:0000259" key="1">
    <source>
        <dbReference type="PROSITE" id="PS50011"/>
    </source>
</evidence>
<dbReference type="AlphaFoldDB" id="A0A177EAB5"/>
<proteinExistence type="predicted"/>
<name>A0A177EAB5_9MICR</name>
<dbReference type="PANTHER" id="PTHR45890:SF1">
    <property type="entry name" value="AARF DOMAIN CONTAINING KINASE 2"/>
    <property type="match status" value="1"/>
</dbReference>
<dbReference type="SUPFAM" id="SSF56112">
    <property type="entry name" value="Protein kinase-like (PK-like)"/>
    <property type="match status" value="1"/>
</dbReference>
<organism evidence="2 3">
    <name type="scientific">Nematocida displodere</name>
    <dbReference type="NCBI Taxonomy" id="1805483"/>
    <lineage>
        <taxon>Eukaryota</taxon>
        <taxon>Fungi</taxon>
        <taxon>Fungi incertae sedis</taxon>
        <taxon>Microsporidia</taxon>
        <taxon>Nematocida</taxon>
    </lineage>
</organism>
<dbReference type="GO" id="GO:0004672">
    <property type="term" value="F:protein kinase activity"/>
    <property type="evidence" value="ECO:0007669"/>
    <property type="project" value="InterPro"/>
</dbReference>
<accession>A0A177EAB5</accession>
<keyword evidence="3" id="KW-1185">Reference proteome</keyword>
<dbReference type="PANTHER" id="PTHR45890">
    <property type="entry name" value="AARF DOMAIN CONTAINING KINASE 2 (PREDICTED)"/>
    <property type="match status" value="1"/>
</dbReference>
<dbReference type="GO" id="GO:0005524">
    <property type="term" value="F:ATP binding"/>
    <property type="evidence" value="ECO:0007669"/>
    <property type="project" value="InterPro"/>
</dbReference>
<dbReference type="VEuPathDB" id="MicrosporidiaDB:NEDG_00994"/>
<feature type="domain" description="Protein kinase" evidence="1">
    <location>
        <begin position="137"/>
        <end position="455"/>
    </location>
</feature>
<dbReference type="PROSITE" id="PS50011">
    <property type="entry name" value="PROTEIN_KINASE_DOM"/>
    <property type="match status" value="1"/>
</dbReference>
<reference evidence="2 3" key="1">
    <citation type="submission" date="2016-02" db="EMBL/GenBank/DDBJ databases">
        <title>Discovery of a natural microsporidian pathogen with a broad tissue tropism in Caenorhabditis elegans.</title>
        <authorList>
            <person name="Luallen R.J."/>
            <person name="Reinke A.W."/>
            <person name="Tong L."/>
            <person name="Botts M.R."/>
            <person name="Felix M.-A."/>
            <person name="Troemel E.R."/>
        </authorList>
    </citation>
    <scope>NUCLEOTIDE SEQUENCE [LARGE SCALE GENOMIC DNA]</scope>
    <source>
        <strain evidence="2 3">JUm2807</strain>
    </source>
</reference>
<dbReference type="InterPro" id="IPR000719">
    <property type="entry name" value="Prot_kinase_dom"/>
</dbReference>
<comment type="caution">
    <text evidence="2">The sequence shown here is derived from an EMBL/GenBank/DDBJ whole genome shotgun (WGS) entry which is preliminary data.</text>
</comment>
<dbReference type="STRING" id="1805483.A0A177EAB5"/>
<evidence type="ECO:0000313" key="3">
    <source>
        <dbReference type="Proteomes" id="UP000185944"/>
    </source>
</evidence>
<dbReference type="GeneID" id="93647344"/>
<dbReference type="Proteomes" id="UP000185944">
    <property type="component" value="Unassembled WGS sequence"/>
</dbReference>
<dbReference type="Pfam" id="PF03109">
    <property type="entry name" value="ABC1"/>
    <property type="match status" value="1"/>
</dbReference>
<gene>
    <name evidence="2" type="ORF">NEDG_00994</name>
</gene>
<dbReference type="EMBL" id="LTDL01000042">
    <property type="protein sequence ID" value="OAG28855.1"/>
    <property type="molecule type" value="Genomic_DNA"/>
</dbReference>
<dbReference type="InterPro" id="IPR052402">
    <property type="entry name" value="ADCK_kinase"/>
</dbReference>
<dbReference type="InterPro" id="IPR011009">
    <property type="entry name" value="Kinase-like_dom_sf"/>
</dbReference>
<dbReference type="RefSeq" id="XP_067543600.1">
    <property type="nucleotide sequence ID" value="XM_067688412.1"/>
</dbReference>
<sequence>MEVSYPFSLLRPRPAGTQVDVRSKTIEHVRRVEQEASCWDYFLSGVKVARCVSVDLPLALFSLLLPARVGSKLVFRVLAGNGAVAMKLGQFLSTRPDLLSPYLLKRLATLQMNAPYAGVPNVQEVFLQETGVLLPKENIHERIGAGCISQVYRVSLGGRDCAVKIINPQTRVQIFADLFVLHKLSKMFGAERFFSEFQGMMQKQVDLRNEKNNTDTFRRNFWMFQSTLESNTRGNRVLEALRGHRYSYIFPRPVVATKNMLVTEYWAGSKVGPSSAEALVHLFLKMTFQDRFIHSDLHPGNLAVVQAEQRTALVVYDAGLAHVLQKQQRENLVDLMKNVLLNRPEATLSLIVDRNKKNKHLKEEKQLFIRESSALWRKTQKKQAQTPALGLEVYLLAKRHRVFLDECYTNAVMSSLYVQQVALKSHPGFHWARLFCLAGLGREYVSLLCKWAWSG</sequence>